<dbReference type="EMBL" id="CACRSZ010000047">
    <property type="protein sequence ID" value="VYT20557.1"/>
    <property type="molecule type" value="Genomic_DNA"/>
</dbReference>
<gene>
    <name evidence="1" type="ORF">BFLFYP10_01773</name>
</gene>
<evidence type="ECO:0000313" key="1">
    <source>
        <dbReference type="EMBL" id="VYT20557.1"/>
    </source>
</evidence>
<proteinExistence type="predicted"/>
<protein>
    <submittedName>
        <fullName evidence="1">Uncharacterized protein</fullName>
    </submittedName>
</protein>
<reference evidence="1" key="1">
    <citation type="submission" date="2019-11" db="EMBL/GenBank/DDBJ databases">
        <authorList>
            <person name="Feng L."/>
        </authorList>
    </citation>
    <scope>NUCLEOTIDE SEQUENCE</scope>
    <source>
        <strain evidence="1">BfaecisLFYP10</strain>
    </source>
</reference>
<dbReference type="RefSeq" id="WP_022302219.1">
    <property type="nucleotide sequence ID" value="NZ_CABMFH010000001.1"/>
</dbReference>
<organism evidence="1">
    <name type="scientific">Bacteroides faecis</name>
    <dbReference type="NCBI Taxonomy" id="674529"/>
    <lineage>
        <taxon>Bacteria</taxon>
        <taxon>Pseudomonadati</taxon>
        <taxon>Bacteroidota</taxon>
        <taxon>Bacteroidia</taxon>
        <taxon>Bacteroidales</taxon>
        <taxon>Bacteroidaceae</taxon>
        <taxon>Bacteroides</taxon>
    </lineage>
</organism>
<dbReference type="AlphaFoldDB" id="A0A6N2UTF4"/>
<accession>A0A6N2UTF4</accession>
<sequence length="92" mass="10558">MSLSLNDSIGNPVESSFSLSVRDAGTEIYTSYQDNILTDLLLSSDIKGYVANPMQYFEKDDRATRMKLDLLMMVQGWCRYDWQTMADVSPFR</sequence>
<name>A0A6N2UTF4_9BACE</name>